<dbReference type="InterPro" id="IPR036388">
    <property type="entry name" value="WH-like_DNA-bd_sf"/>
</dbReference>
<evidence type="ECO:0000259" key="1">
    <source>
        <dbReference type="PROSITE" id="PS50043"/>
    </source>
</evidence>
<dbReference type="PROSITE" id="PS50043">
    <property type="entry name" value="HTH_LUXR_2"/>
    <property type="match status" value="1"/>
</dbReference>
<dbReference type="Pfam" id="PF00196">
    <property type="entry name" value="GerE"/>
    <property type="match status" value="1"/>
</dbReference>
<dbReference type="PRINTS" id="PR00038">
    <property type="entry name" value="HTHLUXR"/>
</dbReference>
<protein>
    <submittedName>
        <fullName evidence="2">Transcriptional regulator LuxR</fullName>
    </submittedName>
</protein>
<accession>A0A0W0YQ72</accession>
<dbReference type="Proteomes" id="UP000054600">
    <property type="component" value="Unassembled WGS sequence"/>
</dbReference>
<dbReference type="AlphaFoldDB" id="A0A0W0YQ72"/>
<sequence length="233" mass="26142">MRINSDFLHEHALTNLNMGGIAGIKDLQGKIVAATPSLAHLLGFSDADALIKIPLFEEEIPCKAAKLSQHFSNEDKTAIGDTEGVKTLNWCYYANNKPSLLLNEKNALKNNDDETIGYMIRCMDLTRSNIINLSAVAPKLHKHQIINGQFSVMLLDENIPLKISKRQMLCLYYLLRGYTYPQIASTLCVANRTVETHVDTLKNKFYCDTKQQLIEKAISKGFLSIIPESILLM</sequence>
<organism evidence="2 3">
    <name type="scientific">Legionella shakespearei DSM 23087</name>
    <dbReference type="NCBI Taxonomy" id="1122169"/>
    <lineage>
        <taxon>Bacteria</taxon>
        <taxon>Pseudomonadati</taxon>
        <taxon>Pseudomonadota</taxon>
        <taxon>Gammaproteobacteria</taxon>
        <taxon>Legionellales</taxon>
        <taxon>Legionellaceae</taxon>
        <taxon>Legionella</taxon>
    </lineage>
</organism>
<dbReference type="Gene3D" id="1.10.10.10">
    <property type="entry name" value="Winged helix-like DNA-binding domain superfamily/Winged helix DNA-binding domain"/>
    <property type="match status" value="1"/>
</dbReference>
<dbReference type="EMBL" id="LNYW01000052">
    <property type="protein sequence ID" value="KTD59052.1"/>
    <property type="molecule type" value="Genomic_DNA"/>
</dbReference>
<proteinExistence type="predicted"/>
<dbReference type="InterPro" id="IPR016032">
    <property type="entry name" value="Sig_transdc_resp-reg_C-effctor"/>
</dbReference>
<dbReference type="STRING" id="1122169.Lsha_2084"/>
<dbReference type="eggNOG" id="COG2771">
    <property type="taxonomic scope" value="Bacteria"/>
</dbReference>
<evidence type="ECO:0000313" key="3">
    <source>
        <dbReference type="Proteomes" id="UP000054600"/>
    </source>
</evidence>
<reference evidence="2 3" key="1">
    <citation type="submission" date="2015-11" db="EMBL/GenBank/DDBJ databases">
        <title>Genomic analysis of 38 Legionella species identifies large and diverse effector repertoires.</title>
        <authorList>
            <person name="Burstein D."/>
            <person name="Amaro F."/>
            <person name="Zusman T."/>
            <person name="Lifshitz Z."/>
            <person name="Cohen O."/>
            <person name="Gilbert J.A."/>
            <person name="Pupko T."/>
            <person name="Shuman H.A."/>
            <person name="Segal G."/>
        </authorList>
    </citation>
    <scope>NUCLEOTIDE SEQUENCE [LARGE SCALE GENOMIC DNA]</scope>
    <source>
        <strain evidence="2 3">ATCC 49655</strain>
    </source>
</reference>
<dbReference type="RefSeq" id="WP_018576661.1">
    <property type="nucleotide sequence ID" value="NZ_KB892389.1"/>
</dbReference>
<dbReference type="GO" id="GO:0003677">
    <property type="term" value="F:DNA binding"/>
    <property type="evidence" value="ECO:0007669"/>
    <property type="project" value="InterPro"/>
</dbReference>
<evidence type="ECO:0000313" key="2">
    <source>
        <dbReference type="EMBL" id="KTD59052.1"/>
    </source>
</evidence>
<dbReference type="InterPro" id="IPR000792">
    <property type="entry name" value="Tscrpt_reg_LuxR_C"/>
</dbReference>
<dbReference type="PATRIC" id="fig|1122169.6.peg.2386"/>
<name>A0A0W0YQ72_9GAMM</name>
<dbReference type="GO" id="GO:0006355">
    <property type="term" value="P:regulation of DNA-templated transcription"/>
    <property type="evidence" value="ECO:0007669"/>
    <property type="project" value="InterPro"/>
</dbReference>
<keyword evidence="3" id="KW-1185">Reference proteome</keyword>
<gene>
    <name evidence="2" type="primary">luxR_2</name>
    <name evidence="2" type="ORF">Lsha_2084</name>
</gene>
<dbReference type="SMART" id="SM00421">
    <property type="entry name" value="HTH_LUXR"/>
    <property type="match status" value="1"/>
</dbReference>
<dbReference type="SUPFAM" id="SSF46894">
    <property type="entry name" value="C-terminal effector domain of the bipartite response regulators"/>
    <property type="match status" value="1"/>
</dbReference>
<dbReference type="OrthoDB" id="6065000at2"/>
<feature type="domain" description="HTH luxR-type" evidence="1">
    <location>
        <begin position="156"/>
        <end position="221"/>
    </location>
</feature>
<comment type="caution">
    <text evidence="2">The sequence shown here is derived from an EMBL/GenBank/DDBJ whole genome shotgun (WGS) entry which is preliminary data.</text>
</comment>